<dbReference type="FunFam" id="3.40.1180.10:FF:000001">
    <property type="entry name" value="(2E,6E)-farnesyl-diphosphate-specific ditrans,polycis-undecaprenyl-diphosphate synthase"/>
    <property type="match status" value="1"/>
</dbReference>
<comment type="similarity">
    <text evidence="2">Belongs to the UPP synthase family.</text>
</comment>
<dbReference type="PROSITE" id="PS01066">
    <property type="entry name" value="UPP_SYNTHASE"/>
    <property type="match status" value="1"/>
</dbReference>
<reference evidence="3 4" key="1">
    <citation type="submission" date="2019-02" db="EMBL/GenBank/DDBJ databases">
        <title>Deep-cultivation of Planctomycetes and their phenomic and genomic characterization uncovers novel biology.</title>
        <authorList>
            <person name="Wiegand S."/>
            <person name="Jogler M."/>
            <person name="Boedeker C."/>
            <person name="Pinto D."/>
            <person name="Vollmers J."/>
            <person name="Rivas-Marin E."/>
            <person name="Kohn T."/>
            <person name="Peeters S.H."/>
            <person name="Heuer A."/>
            <person name="Rast P."/>
            <person name="Oberbeckmann S."/>
            <person name="Bunk B."/>
            <person name="Jeske O."/>
            <person name="Meyerdierks A."/>
            <person name="Storesund J.E."/>
            <person name="Kallscheuer N."/>
            <person name="Luecker S."/>
            <person name="Lage O.M."/>
            <person name="Pohl T."/>
            <person name="Merkel B.J."/>
            <person name="Hornburger P."/>
            <person name="Mueller R.-W."/>
            <person name="Bruemmer F."/>
            <person name="Labrenz M."/>
            <person name="Spormann A.M."/>
            <person name="Op den Camp H."/>
            <person name="Overmann J."/>
            <person name="Amann R."/>
            <person name="Jetten M.S.M."/>
            <person name="Mascher T."/>
            <person name="Medema M.H."/>
            <person name="Devos D.P."/>
            <person name="Kaster A.-K."/>
            <person name="Ovreas L."/>
            <person name="Rohde M."/>
            <person name="Galperin M.Y."/>
            <person name="Jogler C."/>
        </authorList>
    </citation>
    <scope>NUCLEOTIDE SEQUENCE [LARGE SCALE GENOMIC DNA]</scope>
    <source>
        <strain evidence="3 4">Q31a</strain>
    </source>
</reference>
<accession>A0A518G8Z5</accession>
<dbReference type="GO" id="GO:0000287">
    <property type="term" value="F:magnesium ion binding"/>
    <property type="evidence" value="ECO:0007669"/>
    <property type="project" value="UniProtKB-UniRule"/>
</dbReference>
<dbReference type="CDD" id="cd00475">
    <property type="entry name" value="Cis_IPPS"/>
    <property type="match status" value="1"/>
</dbReference>
<feature type="binding site" evidence="2">
    <location>
        <begin position="26"/>
        <end position="29"/>
    </location>
    <ligand>
        <name>substrate</name>
    </ligand>
</feature>
<comment type="function">
    <text evidence="2">Catalyzes the condensation of isopentenyl diphosphate (IPP) with allylic pyrophosphates generating different type of terpenoids.</text>
</comment>
<comment type="subunit">
    <text evidence="2">Homodimer.</text>
</comment>
<keyword evidence="1 2" id="KW-0808">Transferase</keyword>
<dbReference type="RefSeq" id="WP_231691242.1">
    <property type="nucleotide sequence ID" value="NZ_CP036298.1"/>
</dbReference>
<dbReference type="KEGG" id="ahel:Q31a_33610"/>
<dbReference type="Gene3D" id="3.40.1180.10">
    <property type="entry name" value="Decaprenyl diphosphate synthase-like"/>
    <property type="match status" value="1"/>
</dbReference>
<dbReference type="EMBL" id="CP036298">
    <property type="protein sequence ID" value="QDV25039.1"/>
    <property type="molecule type" value="Genomic_DNA"/>
</dbReference>
<dbReference type="GO" id="GO:0045547">
    <property type="term" value="F:ditrans,polycis-polyprenyl diphosphate synthase [(2E,6E)-farnesyl diphosphate specific] activity"/>
    <property type="evidence" value="ECO:0007669"/>
    <property type="project" value="TreeGrafter"/>
</dbReference>
<feature type="binding site" evidence="2">
    <location>
        <position position="42"/>
    </location>
    <ligand>
        <name>substrate</name>
    </ligand>
</feature>
<feature type="active site" evidence="2">
    <location>
        <position position="25"/>
    </location>
</feature>
<dbReference type="InterPro" id="IPR018520">
    <property type="entry name" value="UPP_synth-like_CS"/>
</dbReference>
<feature type="binding site" evidence="2">
    <location>
        <position position="193"/>
    </location>
    <ligand>
        <name>substrate</name>
    </ligand>
</feature>
<proteinExistence type="inferred from homology"/>
<evidence type="ECO:0000256" key="1">
    <source>
        <dbReference type="ARBA" id="ARBA00022679"/>
    </source>
</evidence>
<dbReference type="PANTHER" id="PTHR10291">
    <property type="entry name" value="DEHYDRODOLICHYL DIPHOSPHATE SYNTHASE FAMILY MEMBER"/>
    <property type="match status" value="1"/>
</dbReference>
<protein>
    <recommendedName>
        <fullName evidence="2">Isoprenyl transferase</fullName>
        <ecNumber evidence="2">2.5.1.-</ecNumber>
    </recommendedName>
</protein>
<name>A0A518G8Z5_9BACT</name>
<dbReference type="HAMAP" id="MF_01139">
    <property type="entry name" value="ISPT"/>
    <property type="match status" value="1"/>
</dbReference>
<feature type="binding site" evidence="2">
    <location>
        <position position="30"/>
    </location>
    <ligand>
        <name>substrate</name>
    </ligand>
</feature>
<dbReference type="PANTHER" id="PTHR10291:SF0">
    <property type="entry name" value="DEHYDRODOLICHYL DIPHOSPHATE SYNTHASE 2"/>
    <property type="match status" value="1"/>
</dbReference>
<dbReference type="InterPro" id="IPR036424">
    <property type="entry name" value="UPP_synth-like_sf"/>
</dbReference>
<feature type="binding site" evidence="2">
    <location>
        <begin position="70"/>
        <end position="72"/>
    </location>
    <ligand>
        <name>substrate</name>
    </ligand>
</feature>
<keyword evidence="2" id="KW-0479">Metal-binding</keyword>
<keyword evidence="4" id="KW-1185">Reference proteome</keyword>
<evidence type="ECO:0000313" key="3">
    <source>
        <dbReference type="EMBL" id="QDV25039.1"/>
    </source>
</evidence>
<keyword evidence="2" id="KW-0460">Magnesium</keyword>
<dbReference type="InterPro" id="IPR001441">
    <property type="entry name" value="UPP_synth-like"/>
</dbReference>
<dbReference type="Pfam" id="PF01255">
    <property type="entry name" value="Prenyltransf"/>
    <property type="match status" value="1"/>
</dbReference>
<dbReference type="EC" id="2.5.1.-" evidence="2"/>
<feature type="binding site" evidence="2">
    <location>
        <position position="38"/>
    </location>
    <ligand>
        <name>substrate</name>
    </ligand>
</feature>
<evidence type="ECO:0000313" key="4">
    <source>
        <dbReference type="Proteomes" id="UP000318017"/>
    </source>
</evidence>
<gene>
    <name evidence="3" type="ORF">Q31a_33610</name>
</gene>
<feature type="binding site" evidence="2">
    <location>
        <position position="76"/>
    </location>
    <ligand>
        <name>substrate</name>
    </ligand>
</feature>
<feature type="binding site" evidence="2">
    <location>
        <begin position="199"/>
        <end position="201"/>
    </location>
    <ligand>
        <name>substrate</name>
    </ligand>
</feature>
<sequence length="256" mass="29145">MEGMEAVELNVPLERRPKHVAVIMDGNGRWAQQQSLPRIEGHLRGVESVRAVMEACREFGVEVLTLYCLSSENWKRPALELEFLMTLLKEYLIAERESLVENNLRVKFIGQRDRLPLEVQEEMERTYQACASNDGMTLCLAINYGARLEMVDAIRQIAAEVQQGEMELSSITEDTVDRYLYTAGLPDPDLLIRTSGEMRISNFLLWQISYSEIYVTDTLWPEFGRSELALAIADYAGRNRRFGGLQGKSPLPNTHA</sequence>
<dbReference type="SUPFAM" id="SSF64005">
    <property type="entry name" value="Undecaprenyl diphosphate synthase"/>
    <property type="match status" value="1"/>
</dbReference>
<dbReference type="NCBIfam" id="TIGR00055">
    <property type="entry name" value="uppS"/>
    <property type="match status" value="1"/>
</dbReference>
<feature type="binding site" evidence="2">
    <location>
        <position position="212"/>
    </location>
    <ligand>
        <name>Mg(2+)</name>
        <dbReference type="ChEBI" id="CHEBI:18420"/>
    </ligand>
</feature>
<dbReference type="Proteomes" id="UP000318017">
    <property type="component" value="Chromosome"/>
</dbReference>
<dbReference type="NCBIfam" id="NF011405">
    <property type="entry name" value="PRK14830.1"/>
    <property type="match status" value="1"/>
</dbReference>
<organism evidence="3 4">
    <name type="scientific">Aureliella helgolandensis</name>
    <dbReference type="NCBI Taxonomy" id="2527968"/>
    <lineage>
        <taxon>Bacteria</taxon>
        <taxon>Pseudomonadati</taxon>
        <taxon>Planctomycetota</taxon>
        <taxon>Planctomycetia</taxon>
        <taxon>Pirellulales</taxon>
        <taxon>Pirellulaceae</taxon>
        <taxon>Aureliella</taxon>
    </lineage>
</organism>
<dbReference type="GO" id="GO:0016094">
    <property type="term" value="P:polyprenol biosynthetic process"/>
    <property type="evidence" value="ECO:0007669"/>
    <property type="project" value="TreeGrafter"/>
</dbReference>
<evidence type="ECO:0000256" key="2">
    <source>
        <dbReference type="HAMAP-Rule" id="MF_01139"/>
    </source>
</evidence>
<feature type="binding site" evidence="2">
    <location>
        <position position="25"/>
    </location>
    <ligand>
        <name>Mg(2+)</name>
        <dbReference type="ChEBI" id="CHEBI:18420"/>
    </ligand>
</feature>
<dbReference type="AlphaFoldDB" id="A0A518G8Z5"/>
<comment type="cofactor">
    <cofactor evidence="2">
        <name>Mg(2+)</name>
        <dbReference type="ChEBI" id="CHEBI:18420"/>
    </cofactor>
    <text evidence="2">Binds 2 magnesium ions per subunit.</text>
</comment>
<feature type="active site" description="Proton acceptor" evidence="2">
    <location>
        <position position="73"/>
    </location>
</feature>
<feature type="binding site" evidence="2">
    <location>
        <position position="74"/>
    </location>
    <ligand>
        <name>substrate</name>
    </ligand>
</feature>